<feature type="chain" id="PRO_5012636638" evidence="1">
    <location>
        <begin position="23"/>
        <end position="229"/>
    </location>
</feature>
<dbReference type="Proteomes" id="UP000186026">
    <property type="component" value="Unassembled WGS sequence"/>
</dbReference>
<evidence type="ECO:0000256" key="1">
    <source>
        <dbReference type="SAM" id="SignalP"/>
    </source>
</evidence>
<reference evidence="3" key="1">
    <citation type="submission" date="2017-01" db="EMBL/GenBank/DDBJ databases">
        <authorList>
            <person name="Varghese N."/>
            <person name="Submissions S."/>
        </authorList>
    </citation>
    <scope>NUCLEOTIDE SEQUENCE [LARGE SCALE GENOMIC DNA]</scope>
    <source>
        <strain evidence="3">DSM 46698</strain>
    </source>
</reference>
<protein>
    <submittedName>
        <fullName evidence="2">Uncharacterized protein</fullName>
    </submittedName>
</protein>
<evidence type="ECO:0000313" key="3">
    <source>
        <dbReference type="Proteomes" id="UP000186026"/>
    </source>
</evidence>
<dbReference type="AlphaFoldDB" id="A0A1N7LHP2"/>
<dbReference type="PROSITE" id="PS51257">
    <property type="entry name" value="PROKAR_LIPOPROTEIN"/>
    <property type="match status" value="1"/>
</dbReference>
<keyword evidence="3" id="KW-1185">Reference proteome</keyword>
<name>A0A1N7LHP2_9BACT</name>
<dbReference type="RefSeq" id="WP_076499344.1">
    <property type="nucleotide sequence ID" value="NZ_FTOP01000003.1"/>
</dbReference>
<dbReference type="OrthoDB" id="836172at2"/>
<organism evidence="2 3">
    <name type="scientific">Belliella pelovolcani</name>
    <dbReference type="NCBI Taxonomy" id="529505"/>
    <lineage>
        <taxon>Bacteria</taxon>
        <taxon>Pseudomonadati</taxon>
        <taxon>Bacteroidota</taxon>
        <taxon>Cytophagia</taxon>
        <taxon>Cytophagales</taxon>
        <taxon>Cyclobacteriaceae</taxon>
        <taxon>Belliella</taxon>
    </lineage>
</organism>
<dbReference type="EMBL" id="FTOP01000003">
    <property type="protein sequence ID" value="SIS73306.1"/>
    <property type="molecule type" value="Genomic_DNA"/>
</dbReference>
<gene>
    <name evidence="2" type="ORF">SAMN05421761_103341</name>
</gene>
<feature type="signal peptide" evidence="1">
    <location>
        <begin position="1"/>
        <end position="22"/>
    </location>
</feature>
<sequence>MKKATYLNLSKAAIAWVILVMACDNEDQQPLVSELEKARLEYEQMKANPAFIELSFPEDDPGPPFYARIAVLGPDVLLMESNGTVVIPMMRQVECIDPEFNLLDLYHVPNGFFCPLTLSGRGLIEPNAPMGTFPVIAYGEGSNMPVWFVDSDLLANAMVDGVLTLPELEALNPRKGVASRYEEYNKPRSEEDYLLVIESEGTIPGTNQRFEYKVISRTKARQDVELRFW</sequence>
<dbReference type="STRING" id="529505.SAMN05421761_103341"/>
<keyword evidence="1" id="KW-0732">Signal</keyword>
<accession>A0A1N7LHP2</accession>
<evidence type="ECO:0000313" key="2">
    <source>
        <dbReference type="EMBL" id="SIS73306.1"/>
    </source>
</evidence>
<proteinExistence type="predicted"/>